<evidence type="ECO:0000256" key="2">
    <source>
        <dbReference type="ARBA" id="ARBA00022475"/>
    </source>
</evidence>
<evidence type="ECO:0000256" key="3">
    <source>
        <dbReference type="ARBA" id="ARBA00022676"/>
    </source>
</evidence>
<dbReference type="EMBL" id="SNYR01000001">
    <property type="protein sequence ID" value="TDQ66177.1"/>
    <property type="molecule type" value="Genomic_DNA"/>
</dbReference>
<evidence type="ECO:0000256" key="5">
    <source>
        <dbReference type="ARBA" id="ARBA00022692"/>
    </source>
</evidence>
<evidence type="ECO:0000256" key="7">
    <source>
        <dbReference type="ARBA" id="ARBA00023136"/>
    </source>
</evidence>
<dbReference type="RefSeq" id="WP_133570892.1">
    <property type="nucleotide sequence ID" value="NZ_SNYR01000001.1"/>
</dbReference>
<dbReference type="AlphaFoldDB" id="A0A4R6VU02"/>
<name>A0A4R6VU02_9HYPH</name>
<evidence type="ECO:0000256" key="1">
    <source>
        <dbReference type="ARBA" id="ARBA00004651"/>
    </source>
</evidence>
<keyword evidence="11" id="KW-1185">Reference proteome</keyword>
<reference evidence="10 11" key="1">
    <citation type="submission" date="2019-03" db="EMBL/GenBank/DDBJ databases">
        <title>Genomic Encyclopedia of Type Strains, Phase III (KMG-III): the genomes of soil and plant-associated and newly described type strains.</title>
        <authorList>
            <person name="Whitman W."/>
        </authorList>
    </citation>
    <scope>NUCLEOTIDE SEQUENCE [LARGE SCALE GENOMIC DNA]</scope>
    <source>
        <strain evidence="10 11">CGMCC 1.7002</strain>
    </source>
</reference>
<feature type="transmembrane region" description="Helical" evidence="8">
    <location>
        <begin position="183"/>
        <end position="201"/>
    </location>
</feature>
<feature type="transmembrane region" description="Helical" evidence="8">
    <location>
        <begin position="208"/>
        <end position="227"/>
    </location>
</feature>
<protein>
    <submittedName>
        <fullName evidence="10">Dolichol-phosphate mannosyltransferase</fullName>
    </submittedName>
</protein>
<feature type="transmembrane region" description="Helical" evidence="8">
    <location>
        <begin position="78"/>
        <end position="99"/>
    </location>
</feature>
<organism evidence="10 11">
    <name type="scientific">Maritalea mobilis</name>
    <dbReference type="NCBI Taxonomy" id="483324"/>
    <lineage>
        <taxon>Bacteria</taxon>
        <taxon>Pseudomonadati</taxon>
        <taxon>Pseudomonadota</taxon>
        <taxon>Alphaproteobacteria</taxon>
        <taxon>Hyphomicrobiales</taxon>
        <taxon>Devosiaceae</taxon>
        <taxon>Maritalea</taxon>
    </lineage>
</organism>
<dbReference type="PANTHER" id="PTHR33908:SF11">
    <property type="entry name" value="MEMBRANE PROTEIN"/>
    <property type="match status" value="1"/>
</dbReference>
<dbReference type="GO" id="GO:0009103">
    <property type="term" value="P:lipopolysaccharide biosynthetic process"/>
    <property type="evidence" value="ECO:0007669"/>
    <property type="project" value="UniProtKB-ARBA"/>
</dbReference>
<evidence type="ECO:0000256" key="4">
    <source>
        <dbReference type="ARBA" id="ARBA00022679"/>
    </source>
</evidence>
<comment type="subcellular location">
    <subcellularLocation>
        <location evidence="1">Cell membrane</location>
        <topology evidence="1">Multi-pass membrane protein</topology>
    </subcellularLocation>
</comment>
<feature type="transmembrane region" description="Helical" evidence="8">
    <location>
        <begin position="321"/>
        <end position="341"/>
    </location>
</feature>
<accession>A0A4R6VU02</accession>
<proteinExistence type="predicted"/>
<dbReference type="PANTHER" id="PTHR33908">
    <property type="entry name" value="MANNOSYLTRANSFERASE YKCB-RELATED"/>
    <property type="match status" value="1"/>
</dbReference>
<dbReference type="InterPro" id="IPR038731">
    <property type="entry name" value="RgtA/B/C-like"/>
</dbReference>
<gene>
    <name evidence="10" type="ORF">ATL17_0163</name>
</gene>
<evidence type="ECO:0000313" key="11">
    <source>
        <dbReference type="Proteomes" id="UP000295391"/>
    </source>
</evidence>
<feature type="transmembrane region" description="Helical" evidence="8">
    <location>
        <begin position="106"/>
        <end position="124"/>
    </location>
</feature>
<keyword evidence="5 8" id="KW-0812">Transmembrane</keyword>
<sequence>MDRLGQQLKFTPFDRVLVSLIAIFVLIKLALMTQTGLLDDEAYYWVWGHRPQLAYFDHPALGAWFIGVTRLIFGEGILGARMSALISFAGTSYLLWLFAHRMRPEAPLRAFLVAEIVLLASPTFFAWTTIVYFDHLLILLCLAAIYNYGRYLDAPQDGEANISALYWAAFYLGLAALTKYSALFVGLGFALAILLTPAYWSRLLRPHLYLAALLALVMQAPTLIWNMQNDFASFSFHLYDRHSGPWWQSYAAHYFIRYFLYTFILFSPFLALSLFRVRLIRTENQFTRTLAWLLLFVGGTTMAFLLSMVMTVSSHWYWTDLAYLGLIVLAPVLMGSGWLLWAHISLGLVAAILVTINYSILPLAALFGVHDVETGKTFGWDQVVRTVEAAEDQYRADFIGTSRFKTVAQLNYHAKRQDIYELSPQPSQFDFWQDLNALAGQNGLVLHDEQANIEKLTGQFEQIQLVDEIIIERYGYPIYRYQLYFGTNYQPQED</sequence>
<comment type="caution">
    <text evidence="10">The sequence shown here is derived from an EMBL/GenBank/DDBJ whole genome shotgun (WGS) entry which is preliminary data.</text>
</comment>
<dbReference type="Proteomes" id="UP000295391">
    <property type="component" value="Unassembled WGS sequence"/>
</dbReference>
<dbReference type="OrthoDB" id="9811222at2"/>
<dbReference type="InterPro" id="IPR050297">
    <property type="entry name" value="LipidA_mod_glycosyltrf_83"/>
</dbReference>
<keyword evidence="3 10" id="KW-0328">Glycosyltransferase</keyword>
<keyword evidence="7 8" id="KW-0472">Membrane</keyword>
<evidence type="ECO:0000259" key="9">
    <source>
        <dbReference type="Pfam" id="PF13231"/>
    </source>
</evidence>
<dbReference type="GO" id="GO:0016763">
    <property type="term" value="F:pentosyltransferase activity"/>
    <property type="evidence" value="ECO:0007669"/>
    <property type="project" value="TreeGrafter"/>
</dbReference>
<dbReference type="Pfam" id="PF13231">
    <property type="entry name" value="PMT_2"/>
    <property type="match status" value="1"/>
</dbReference>
<evidence type="ECO:0000313" key="10">
    <source>
        <dbReference type="EMBL" id="TDQ66177.1"/>
    </source>
</evidence>
<feature type="transmembrane region" description="Helical" evidence="8">
    <location>
        <begin position="255"/>
        <end position="277"/>
    </location>
</feature>
<feature type="transmembrane region" description="Helical" evidence="8">
    <location>
        <begin position="289"/>
        <end position="309"/>
    </location>
</feature>
<keyword evidence="2" id="KW-1003">Cell membrane</keyword>
<evidence type="ECO:0000256" key="8">
    <source>
        <dbReference type="SAM" id="Phobius"/>
    </source>
</evidence>
<keyword evidence="4 10" id="KW-0808">Transferase</keyword>
<feature type="transmembrane region" description="Helical" evidence="8">
    <location>
        <begin position="348"/>
        <end position="369"/>
    </location>
</feature>
<feature type="domain" description="Glycosyltransferase RgtA/B/C/D-like" evidence="9">
    <location>
        <begin position="57"/>
        <end position="225"/>
    </location>
</feature>
<evidence type="ECO:0000256" key="6">
    <source>
        <dbReference type="ARBA" id="ARBA00022989"/>
    </source>
</evidence>
<keyword evidence="6 8" id="KW-1133">Transmembrane helix</keyword>
<dbReference type="GO" id="GO:0005886">
    <property type="term" value="C:plasma membrane"/>
    <property type="evidence" value="ECO:0007669"/>
    <property type="project" value="UniProtKB-SubCell"/>
</dbReference>
<feature type="transmembrane region" description="Helical" evidence="8">
    <location>
        <begin position="12"/>
        <end position="31"/>
    </location>
</feature>